<gene>
    <name evidence="1" type="ORF">DILT_LOCUS14942</name>
</gene>
<dbReference type="OrthoDB" id="10472779at2759"/>
<reference evidence="1 2" key="1">
    <citation type="submission" date="2018-11" db="EMBL/GenBank/DDBJ databases">
        <authorList>
            <consortium name="Pathogen Informatics"/>
        </authorList>
    </citation>
    <scope>NUCLEOTIDE SEQUENCE [LARGE SCALE GENOMIC DNA]</scope>
</reference>
<dbReference type="Proteomes" id="UP000281553">
    <property type="component" value="Unassembled WGS sequence"/>
</dbReference>
<evidence type="ECO:0000313" key="1">
    <source>
        <dbReference type="EMBL" id="VDN27113.1"/>
    </source>
</evidence>
<organism evidence="1 2">
    <name type="scientific">Dibothriocephalus latus</name>
    <name type="common">Fish tapeworm</name>
    <name type="synonym">Diphyllobothrium latum</name>
    <dbReference type="NCBI Taxonomy" id="60516"/>
    <lineage>
        <taxon>Eukaryota</taxon>
        <taxon>Metazoa</taxon>
        <taxon>Spiralia</taxon>
        <taxon>Lophotrochozoa</taxon>
        <taxon>Platyhelminthes</taxon>
        <taxon>Cestoda</taxon>
        <taxon>Eucestoda</taxon>
        <taxon>Diphyllobothriidea</taxon>
        <taxon>Diphyllobothriidae</taxon>
        <taxon>Dibothriocephalus</taxon>
    </lineage>
</organism>
<keyword evidence="2" id="KW-1185">Reference proteome</keyword>
<name>A0A3P7MTE1_DIBLA</name>
<evidence type="ECO:0000313" key="2">
    <source>
        <dbReference type="Proteomes" id="UP000281553"/>
    </source>
</evidence>
<accession>A0A3P7MTE1</accession>
<dbReference type="EMBL" id="UYRU01076596">
    <property type="protein sequence ID" value="VDN27113.1"/>
    <property type="molecule type" value="Genomic_DNA"/>
</dbReference>
<dbReference type="AlphaFoldDB" id="A0A3P7MTE1"/>
<proteinExistence type="predicted"/>
<protein>
    <submittedName>
        <fullName evidence="1">Uncharacterized protein</fullName>
    </submittedName>
</protein>
<sequence>MKRLSRRLSQALTLLNLLDGGIPLDPSLLPLRRPHPVGLTLSRSLPSLSIEEARCAGRLRDQLTQLAAIVHATWLRQLELREILKARVAQQLVISGSRVMVGTFNHDLNTPPPT</sequence>